<sequence length="736" mass="81743">MMDGLIPVINKLQDVFNTIGQRKPPLNLPQIVVVGSQSSGKSSVLENIVGKGFLPRGSGICTRRPLVLQLYYSPGATEWAEFLHIPNRKFTDFDQVRHEIEMETERETGTNKGVSNKAIRLKVFSPNVLTLTLVDLPGITKVPIGDQPGNIEELIRDMCLEYVSNPLSIILAVSPANADLANSDALKLARQVDPAGERTIGILTKLDLVDEGVDALDALNGKIIPLKGGYIGVVNRSQAEINANTSIQEVRKKEKAFFVNHPSYRGIASRQGTEHLTQTLNTILLSHIREHLPELKANVQKQLREVDRELAALGSEATDMRDKTAQGQLILSLVSKYSTNFVDSMEGRQTNVSSRAHVSTPNGGLFGGARLARSFRSFSDNLVKVSPFVDLTDNDIGTAIMNATGPRASLFVPELSFEVLVKRQLTHFQEPALSCVMEVFEVLHEVADQSSFPGLSRFVALQEKISESVNKMLYDALRPTQGMIENLIRIEQAFINTSHPDFVNRLETIRSRPLGDLTSLGGHDHAASEYIGTQAIKNIDSAASTVSANSDSGFDQRRKTHSLDVDLGGYSDQLASASDEEEDTSRKTPNFMSFIFNERVSTNGNMNGGVSKQRVSAFTAAASVLQQQQQQQSYSDNEEKAQIRIIKRLIDSYLQISRKNILDLTPKTIMFFLVNHVKENLHTELIQTLYKQELFDELLREDEQVAAKRENLKETSQLLHKALSILNEVREYKLLH</sequence>
<feature type="domain" description="Dynamin-type G" evidence="6">
    <location>
        <begin position="25"/>
        <end position="293"/>
    </location>
</feature>
<dbReference type="GO" id="GO:0005737">
    <property type="term" value="C:cytoplasm"/>
    <property type="evidence" value="ECO:0007669"/>
    <property type="project" value="TreeGrafter"/>
</dbReference>
<dbReference type="Pfam" id="PF00350">
    <property type="entry name" value="Dynamin_N"/>
    <property type="match status" value="1"/>
</dbReference>
<dbReference type="InterPro" id="IPR022812">
    <property type="entry name" value="Dynamin"/>
</dbReference>
<dbReference type="InterPro" id="IPR030381">
    <property type="entry name" value="G_DYNAMIN_dom"/>
</dbReference>
<dbReference type="PROSITE" id="PS51718">
    <property type="entry name" value="G_DYNAMIN_2"/>
    <property type="match status" value="1"/>
</dbReference>
<dbReference type="SUPFAM" id="SSF52540">
    <property type="entry name" value="P-loop containing nucleoside triphosphate hydrolases"/>
    <property type="match status" value="1"/>
</dbReference>
<dbReference type="InterPro" id="IPR027417">
    <property type="entry name" value="P-loop_NTPase"/>
</dbReference>
<evidence type="ECO:0000313" key="8">
    <source>
        <dbReference type="EMBL" id="CAD9687918.1"/>
    </source>
</evidence>
<dbReference type="CDD" id="cd08771">
    <property type="entry name" value="DLP_1"/>
    <property type="match status" value="1"/>
</dbReference>
<keyword evidence="1 3" id="KW-0547">Nucleotide-binding</keyword>
<gene>
    <name evidence="7" type="ORF">QSP1433_LOCUS9690</name>
    <name evidence="8" type="ORF">QSP1433_LOCUS9692</name>
</gene>
<organism evidence="8">
    <name type="scientific">Mucochytrium quahogii</name>
    <dbReference type="NCBI Taxonomy" id="96639"/>
    <lineage>
        <taxon>Eukaryota</taxon>
        <taxon>Sar</taxon>
        <taxon>Stramenopiles</taxon>
        <taxon>Bigyra</taxon>
        <taxon>Labyrinthulomycetes</taxon>
        <taxon>Thraustochytrida</taxon>
        <taxon>Thraustochytriidae</taxon>
        <taxon>Mucochytrium</taxon>
    </lineage>
</organism>
<feature type="domain" description="GED" evidence="5">
    <location>
        <begin position="643"/>
        <end position="734"/>
    </location>
</feature>
<dbReference type="InterPro" id="IPR001401">
    <property type="entry name" value="Dynamin_GTPase"/>
</dbReference>
<dbReference type="Gene3D" id="3.40.50.300">
    <property type="entry name" value="P-loop containing nucleotide triphosphate hydrolases"/>
    <property type="match status" value="1"/>
</dbReference>
<dbReference type="AlphaFoldDB" id="A0A7S2S2X6"/>
<dbReference type="GO" id="GO:0005874">
    <property type="term" value="C:microtubule"/>
    <property type="evidence" value="ECO:0007669"/>
    <property type="project" value="TreeGrafter"/>
</dbReference>
<evidence type="ECO:0000256" key="3">
    <source>
        <dbReference type="RuleBase" id="RU003932"/>
    </source>
</evidence>
<dbReference type="Pfam" id="PF02212">
    <property type="entry name" value="GED"/>
    <property type="match status" value="1"/>
</dbReference>
<comment type="similarity">
    <text evidence="3">Belongs to the TRAFAC class dynamin-like GTPase superfamily. Dynamin/Fzo/YdjA family.</text>
</comment>
<dbReference type="InterPro" id="IPR003130">
    <property type="entry name" value="GED"/>
</dbReference>
<dbReference type="Gene3D" id="1.20.120.1240">
    <property type="entry name" value="Dynamin, middle domain"/>
    <property type="match status" value="1"/>
</dbReference>
<evidence type="ECO:0000256" key="2">
    <source>
        <dbReference type="ARBA" id="ARBA00023134"/>
    </source>
</evidence>
<evidence type="ECO:0000313" key="7">
    <source>
        <dbReference type="EMBL" id="CAD9687909.1"/>
    </source>
</evidence>
<dbReference type="InterPro" id="IPR019762">
    <property type="entry name" value="Dynamin_GTPase_CS"/>
</dbReference>
<evidence type="ECO:0000256" key="4">
    <source>
        <dbReference type="SAM" id="Coils"/>
    </source>
</evidence>
<dbReference type="SMART" id="SM00302">
    <property type="entry name" value="GED"/>
    <property type="match status" value="1"/>
</dbReference>
<dbReference type="Pfam" id="PF01031">
    <property type="entry name" value="Dynamin_M"/>
    <property type="match status" value="1"/>
</dbReference>
<dbReference type="GO" id="GO:0008017">
    <property type="term" value="F:microtubule binding"/>
    <property type="evidence" value="ECO:0007669"/>
    <property type="project" value="TreeGrafter"/>
</dbReference>
<accession>A0A7S2S2X6</accession>
<dbReference type="EMBL" id="HBHK01015426">
    <property type="protein sequence ID" value="CAD9687918.1"/>
    <property type="molecule type" value="Transcribed_RNA"/>
</dbReference>
<dbReference type="PROSITE" id="PS00410">
    <property type="entry name" value="G_DYNAMIN_1"/>
    <property type="match status" value="1"/>
</dbReference>
<proteinExistence type="inferred from homology"/>
<evidence type="ECO:0008006" key="9">
    <source>
        <dbReference type="Google" id="ProtNLM"/>
    </source>
</evidence>
<keyword evidence="2 3" id="KW-0342">GTP-binding</keyword>
<dbReference type="FunFam" id="3.40.50.300:FF:001027">
    <property type="entry name" value="dynamin-related protein 3A"/>
    <property type="match status" value="1"/>
</dbReference>
<dbReference type="EMBL" id="HBHK01015424">
    <property type="protein sequence ID" value="CAD9687909.1"/>
    <property type="molecule type" value="Transcribed_RNA"/>
</dbReference>
<dbReference type="GO" id="GO:0005525">
    <property type="term" value="F:GTP binding"/>
    <property type="evidence" value="ECO:0007669"/>
    <property type="project" value="UniProtKB-KW"/>
</dbReference>
<dbReference type="PRINTS" id="PR00195">
    <property type="entry name" value="DYNAMIN"/>
</dbReference>
<dbReference type="InterPro" id="IPR020850">
    <property type="entry name" value="GED_dom"/>
</dbReference>
<feature type="coiled-coil region" evidence="4">
    <location>
        <begin position="296"/>
        <end position="323"/>
    </location>
</feature>
<dbReference type="SMART" id="SM00053">
    <property type="entry name" value="DYNc"/>
    <property type="match status" value="1"/>
</dbReference>
<dbReference type="PANTHER" id="PTHR11566:SF21">
    <property type="entry name" value="DYNAMIN RELATED PROTEIN 1, ISOFORM A"/>
    <property type="match status" value="1"/>
</dbReference>
<dbReference type="GO" id="GO:0016020">
    <property type="term" value="C:membrane"/>
    <property type="evidence" value="ECO:0007669"/>
    <property type="project" value="TreeGrafter"/>
</dbReference>
<name>A0A7S2S2X6_9STRA</name>
<reference evidence="8" key="1">
    <citation type="submission" date="2021-01" db="EMBL/GenBank/DDBJ databases">
        <authorList>
            <person name="Corre E."/>
            <person name="Pelletier E."/>
            <person name="Niang G."/>
            <person name="Scheremetjew M."/>
            <person name="Finn R."/>
            <person name="Kale V."/>
            <person name="Holt S."/>
            <person name="Cochrane G."/>
            <person name="Meng A."/>
            <person name="Brown T."/>
            <person name="Cohen L."/>
        </authorList>
    </citation>
    <scope>NUCLEOTIDE SEQUENCE</scope>
    <source>
        <strain evidence="8">NY070348D</strain>
    </source>
</reference>
<dbReference type="InterPro" id="IPR045063">
    <property type="entry name" value="Dynamin_N"/>
</dbReference>
<dbReference type="PROSITE" id="PS51388">
    <property type="entry name" value="GED"/>
    <property type="match status" value="1"/>
</dbReference>
<dbReference type="PANTHER" id="PTHR11566">
    <property type="entry name" value="DYNAMIN"/>
    <property type="match status" value="1"/>
</dbReference>
<evidence type="ECO:0000256" key="1">
    <source>
        <dbReference type="ARBA" id="ARBA00022741"/>
    </source>
</evidence>
<keyword evidence="4" id="KW-0175">Coiled coil</keyword>
<dbReference type="InterPro" id="IPR000375">
    <property type="entry name" value="Dynamin_stalk"/>
</dbReference>
<evidence type="ECO:0000259" key="6">
    <source>
        <dbReference type="PROSITE" id="PS51718"/>
    </source>
</evidence>
<protein>
    <recommendedName>
        <fullName evidence="9">Dynamin GTPase</fullName>
    </recommendedName>
</protein>
<evidence type="ECO:0000259" key="5">
    <source>
        <dbReference type="PROSITE" id="PS51388"/>
    </source>
</evidence>
<dbReference type="GO" id="GO:0003924">
    <property type="term" value="F:GTPase activity"/>
    <property type="evidence" value="ECO:0007669"/>
    <property type="project" value="InterPro"/>
</dbReference>